<keyword evidence="1" id="KW-1133">Transmembrane helix</keyword>
<sequence>MHEEKMSSARADEGVGNGHVVTGNVRVKTWSRLLHSRRCRTAVAGALVVVMSGGVSALVSQALQPAYVVFDMKGTIDTFRQQTAQRPMEKEVLETLTKRFGAALDSSLTAWQEKHNGIVLVKGAVVGGARDITPDIQADIARQMQGTQ</sequence>
<evidence type="ECO:0000256" key="1">
    <source>
        <dbReference type="SAM" id="Phobius"/>
    </source>
</evidence>
<name>A0A7X2MIE4_ENTAG</name>
<feature type="transmembrane region" description="Helical" evidence="1">
    <location>
        <begin position="42"/>
        <end position="63"/>
    </location>
</feature>
<organism evidence="2 3">
    <name type="scientific">Enterobacter agglomerans</name>
    <name type="common">Erwinia herbicola</name>
    <name type="synonym">Pantoea agglomerans</name>
    <dbReference type="NCBI Taxonomy" id="549"/>
    <lineage>
        <taxon>Bacteria</taxon>
        <taxon>Pseudomonadati</taxon>
        <taxon>Pseudomonadota</taxon>
        <taxon>Gammaproteobacteria</taxon>
        <taxon>Enterobacterales</taxon>
        <taxon>Erwiniaceae</taxon>
        <taxon>Pantoea</taxon>
        <taxon>Pantoea agglomerans group</taxon>
    </lineage>
</organism>
<dbReference type="InterPro" id="IPR014115">
    <property type="entry name" value="TrbI_Ftype"/>
</dbReference>
<evidence type="ECO:0000313" key="3">
    <source>
        <dbReference type="Proteomes" id="UP000461948"/>
    </source>
</evidence>
<dbReference type="RefSeq" id="WP_187495363.1">
    <property type="nucleotide sequence ID" value="NZ_JACSWY010000018.1"/>
</dbReference>
<gene>
    <name evidence="2" type="primary">trbI</name>
    <name evidence="2" type="ORF">GKC49_01320</name>
</gene>
<keyword evidence="1" id="KW-0812">Transmembrane</keyword>
<accession>A0A7X2MIE4</accession>
<dbReference type="Pfam" id="PF09677">
    <property type="entry name" value="TrbI_Ftype"/>
    <property type="match status" value="1"/>
</dbReference>
<dbReference type="AlphaFoldDB" id="A0A7X2MIE4"/>
<comment type="caution">
    <text evidence="2">The sequence shown here is derived from an EMBL/GenBank/DDBJ whole genome shotgun (WGS) entry which is preliminary data.</text>
</comment>
<dbReference type="EMBL" id="WKLC01000017">
    <property type="protein sequence ID" value="MSE13839.1"/>
    <property type="molecule type" value="Genomic_DNA"/>
</dbReference>
<dbReference type="NCBIfam" id="TIGR02744">
    <property type="entry name" value="TrbI_Ftype"/>
    <property type="match status" value="1"/>
</dbReference>
<protein>
    <submittedName>
        <fullName evidence="2">Type-F conjugative transfer system protein TrbI</fullName>
    </submittedName>
</protein>
<evidence type="ECO:0000313" key="2">
    <source>
        <dbReference type="EMBL" id="MSE13839.1"/>
    </source>
</evidence>
<reference evidence="2 3" key="1">
    <citation type="submission" date="2019-11" db="EMBL/GenBank/DDBJ databases">
        <title>Draft Genome Sequence of Plant Growth-Promoting Rhizosphere-Associated Bacteria.</title>
        <authorList>
            <person name="Vasilyev I.Y."/>
            <person name="Radchenko V."/>
            <person name="Ilnitskaya E.V."/>
        </authorList>
    </citation>
    <scope>NUCLEOTIDE SEQUENCE [LARGE SCALE GENOMIC DNA]</scope>
    <source>
        <strain evidence="2 3">VRA_MhP_f</strain>
    </source>
</reference>
<proteinExistence type="predicted"/>
<keyword evidence="1" id="KW-0472">Membrane</keyword>
<dbReference type="Proteomes" id="UP000461948">
    <property type="component" value="Unassembled WGS sequence"/>
</dbReference>